<dbReference type="AlphaFoldDB" id="A0A3S1B0D7"/>
<sequence length="451" mass="50819">MRFLGEQKPAVVQPIPYVIIPTLSSKVRQQIRISKRFKGKVVVYDGEFNEVGPLSPKAVCWTDEEDGCPQNDDNDMATPTAAYVVLRKLFAVVRNPSCIVFVNVTPVAVCAMIDFYNNIIMKGSTLNVVILWTLEFMDDMKRIMMKVADACGAEEFALALRRSRDSVCLTDNISILAADNEFTPVSDVTDMDFDDNDGRILEGSCKTTSVGAATPADDIQAGGNRLQDAIIYCAEKRAQNNLNYLDHSDDSEYSDADYYNDDNYEFIQNALAECPYCDVFDFDEHNWSLNPILKRKSEDDPSSFETFNCEEVKHTIDLAIHITPKLTKIDFVLINTIVQKMNRRPKSAWPLVEMSAVVNEIALKHPDYDILAARLVMLEIYSATCSNMLTNMKSCLEKTDMDVKSTLIKVADIDKPIKARFQKNKVHDFNVFSYIGAMRLFGKELLSTGEN</sequence>
<accession>A0A3S1B0D7</accession>
<dbReference type="SUPFAM" id="SSF48168">
    <property type="entry name" value="R1 subunit of ribonucleotide reductase, N-terminal domain"/>
    <property type="match status" value="1"/>
</dbReference>
<keyword evidence="2" id="KW-1185">Reference proteome</keyword>
<comment type="caution">
    <text evidence="1">The sequence shown here is derived from an EMBL/GenBank/DDBJ whole genome shotgun (WGS) entry which is preliminary data.</text>
</comment>
<dbReference type="Proteomes" id="UP000271974">
    <property type="component" value="Unassembled WGS sequence"/>
</dbReference>
<name>A0A3S1B0D7_ELYCH</name>
<organism evidence="1 2">
    <name type="scientific">Elysia chlorotica</name>
    <name type="common">Eastern emerald elysia</name>
    <name type="synonym">Sea slug</name>
    <dbReference type="NCBI Taxonomy" id="188477"/>
    <lineage>
        <taxon>Eukaryota</taxon>
        <taxon>Metazoa</taxon>
        <taxon>Spiralia</taxon>
        <taxon>Lophotrochozoa</taxon>
        <taxon>Mollusca</taxon>
        <taxon>Gastropoda</taxon>
        <taxon>Heterobranchia</taxon>
        <taxon>Euthyneura</taxon>
        <taxon>Panpulmonata</taxon>
        <taxon>Sacoglossa</taxon>
        <taxon>Placobranchoidea</taxon>
        <taxon>Plakobranchidae</taxon>
        <taxon>Elysia</taxon>
    </lineage>
</organism>
<protein>
    <submittedName>
        <fullName evidence="1">Uncharacterized protein</fullName>
    </submittedName>
</protein>
<reference evidence="1 2" key="1">
    <citation type="submission" date="2019-01" db="EMBL/GenBank/DDBJ databases">
        <title>A draft genome assembly of the solar-powered sea slug Elysia chlorotica.</title>
        <authorList>
            <person name="Cai H."/>
            <person name="Li Q."/>
            <person name="Fang X."/>
            <person name="Li J."/>
            <person name="Curtis N.E."/>
            <person name="Altenburger A."/>
            <person name="Shibata T."/>
            <person name="Feng M."/>
            <person name="Maeda T."/>
            <person name="Schwartz J.A."/>
            <person name="Shigenobu S."/>
            <person name="Lundholm N."/>
            <person name="Nishiyama T."/>
            <person name="Yang H."/>
            <person name="Hasebe M."/>
            <person name="Li S."/>
            <person name="Pierce S.K."/>
            <person name="Wang J."/>
        </authorList>
    </citation>
    <scope>NUCLEOTIDE SEQUENCE [LARGE SCALE GENOMIC DNA]</scope>
    <source>
        <strain evidence="1">EC2010</strain>
        <tissue evidence="1">Whole organism of an adult</tissue>
    </source>
</reference>
<proteinExistence type="predicted"/>
<evidence type="ECO:0000313" key="1">
    <source>
        <dbReference type="EMBL" id="RUS68792.1"/>
    </source>
</evidence>
<dbReference type="EMBL" id="RQTK01002010">
    <property type="protein sequence ID" value="RUS68792.1"/>
    <property type="molecule type" value="Genomic_DNA"/>
</dbReference>
<gene>
    <name evidence="1" type="ORF">EGW08_023445</name>
</gene>
<evidence type="ECO:0000313" key="2">
    <source>
        <dbReference type="Proteomes" id="UP000271974"/>
    </source>
</evidence>
<dbReference type="InterPro" id="IPR008926">
    <property type="entry name" value="RNR_R1-su_N"/>
</dbReference>